<sequence length="119" mass="13402">MTAAYSTEDDEQQIQASALSYLRKFQPMHPENDQILFCKTVNYLISAYALSIPTAQKLVSRAYGELKINDERCRLDLGASTEHLAVITDPENGMTWAVPIKAIVDRVIEAPDNCRMRLV</sequence>
<evidence type="ECO:0000313" key="2">
    <source>
        <dbReference type="Proteomes" id="UP000215788"/>
    </source>
</evidence>
<evidence type="ECO:0000313" key="1">
    <source>
        <dbReference type="EMBL" id="OZY57475.1"/>
    </source>
</evidence>
<dbReference type="Proteomes" id="UP000215788">
    <property type="component" value="Unassembled WGS sequence"/>
</dbReference>
<dbReference type="AlphaFoldDB" id="A0A266N6P4"/>
<dbReference type="RefSeq" id="WP_094995186.1">
    <property type="nucleotide sequence ID" value="NZ_NQKI01000051.1"/>
</dbReference>
<reference evidence="1 2" key="1">
    <citation type="submission" date="2017-08" db="EMBL/GenBank/DDBJ databases">
        <title>Genomic and metabolic characterisation of spoilage-associated Pseudomonas species.</title>
        <authorList>
            <person name="Stanborough T."/>
            <person name="Fegan N."/>
            <person name="Powell S.M."/>
            <person name="Singh T."/>
            <person name="Tamplin M.L."/>
            <person name="Chandry P.S."/>
        </authorList>
    </citation>
    <scope>NUCLEOTIDE SEQUENCE [LARGE SCALE GENOMIC DNA]</scope>
    <source>
        <strain evidence="1 2">L1802</strain>
    </source>
</reference>
<evidence type="ECO:0008006" key="3">
    <source>
        <dbReference type="Google" id="ProtNLM"/>
    </source>
</evidence>
<name>A0A266N6P4_9PSED</name>
<accession>A0A266N6P4</accession>
<organism evidence="1 2">
    <name type="scientific">Pseudomonas lundensis</name>
    <dbReference type="NCBI Taxonomy" id="86185"/>
    <lineage>
        <taxon>Bacteria</taxon>
        <taxon>Pseudomonadati</taxon>
        <taxon>Pseudomonadota</taxon>
        <taxon>Gammaproteobacteria</taxon>
        <taxon>Pseudomonadales</taxon>
        <taxon>Pseudomonadaceae</taxon>
        <taxon>Pseudomonas</taxon>
    </lineage>
</organism>
<dbReference type="OrthoDB" id="6904776at2"/>
<proteinExistence type="predicted"/>
<protein>
    <recommendedName>
        <fullName evidence="3">Prophage PssSM-01</fullName>
    </recommendedName>
</protein>
<gene>
    <name evidence="1" type="ORF">CJF39_21205</name>
</gene>
<comment type="caution">
    <text evidence="1">The sequence shown here is derived from an EMBL/GenBank/DDBJ whole genome shotgun (WGS) entry which is preliminary data.</text>
</comment>
<dbReference type="EMBL" id="NQKI01000051">
    <property type="protein sequence ID" value="OZY57475.1"/>
    <property type="molecule type" value="Genomic_DNA"/>
</dbReference>